<evidence type="ECO:0000313" key="2">
    <source>
        <dbReference type="Proteomes" id="UP000729402"/>
    </source>
</evidence>
<dbReference type="Proteomes" id="UP000729402">
    <property type="component" value="Unassembled WGS sequence"/>
</dbReference>
<accession>A0A8J5SJP0</accession>
<dbReference type="EMBL" id="JAAALK010000282">
    <property type="protein sequence ID" value="KAG8077786.1"/>
    <property type="molecule type" value="Genomic_DNA"/>
</dbReference>
<reference evidence="1" key="1">
    <citation type="journal article" date="2021" name="bioRxiv">
        <title>Whole Genome Assembly and Annotation of Northern Wild Rice, Zizania palustris L., Supports a Whole Genome Duplication in the Zizania Genus.</title>
        <authorList>
            <person name="Haas M."/>
            <person name="Kono T."/>
            <person name="Macchietto M."/>
            <person name="Millas R."/>
            <person name="McGilp L."/>
            <person name="Shao M."/>
            <person name="Duquette J."/>
            <person name="Hirsch C.N."/>
            <person name="Kimball J."/>
        </authorList>
    </citation>
    <scope>NUCLEOTIDE SEQUENCE</scope>
    <source>
        <tissue evidence="1">Fresh leaf tissue</tissue>
    </source>
</reference>
<proteinExistence type="predicted"/>
<name>A0A8J5SJP0_ZIZPA</name>
<dbReference type="AlphaFoldDB" id="A0A8J5SJP0"/>
<sequence>MLRMEQQLEGEEDEFQEADILWSDAAQDLEIARMYYSVVDGEDDGDGDDDEYSGQHLLRVNTRGRQIASSPIDIPGRKVGAAGRAKAPAGFSLFGQSLAGAGGGSLSLTVGSHVFVPPHVIIDHRRAKRDKAMMKMMLVVPKGRVRRTMVMRE</sequence>
<reference evidence="1" key="2">
    <citation type="submission" date="2021-02" db="EMBL/GenBank/DDBJ databases">
        <authorList>
            <person name="Kimball J.A."/>
            <person name="Haas M.W."/>
            <person name="Macchietto M."/>
            <person name="Kono T."/>
            <person name="Duquette J."/>
            <person name="Shao M."/>
        </authorList>
    </citation>
    <scope>NUCLEOTIDE SEQUENCE</scope>
    <source>
        <tissue evidence="1">Fresh leaf tissue</tissue>
    </source>
</reference>
<protein>
    <submittedName>
        <fullName evidence="1">Uncharacterized protein</fullName>
    </submittedName>
</protein>
<dbReference type="OrthoDB" id="693620at2759"/>
<comment type="caution">
    <text evidence="1">The sequence shown here is derived from an EMBL/GenBank/DDBJ whole genome shotgun (WGS) entry which is preliminary data.</text>
</comment>
<keyword evidence="2" id="KW-1185">Reference proteome</keyword>
<gene>
    <name evidence="1" type="ORF">GUJ93_ZPchr0007g3553</name>
</gene>
<organism evidence="1 2">
    <name type="scientific">Zizania palustris</name>
    <name type="common">Northern wild rice</name>
    <dbReference type="NCBI Taxonomy" id="103762"/>
    <lineage>
        <taxon>Eukaryota</taxon>
        <taxon>Viridiplantae</taxon>
        <taxon>Streptophyta</taxon>
        <taxon>Embryophyta</taxon>
        <taxon>Tracheophyta</taxon>
        <taxon>Spermatophyta</taxon>
        <taxon>Magnoliopsida</taxon>
        <taxon>Liliopsida</taxon>
        <taxon>Poales</taxon>
        <taxon>Poaceae</taxon>
        <taxon>BOP clade</taxon>
        <taxon>Oryzoideae</taxon>
        <taxon>Oryzeae</taxon>
        <taxon>Zizaniinae</taxon>
        <taxon>Zizania</taxon>
    </lineage>
</organism>
<evidence type="ECO:0000313" key="1">
    <source>
        <dbReference type="EMBL" id="KAG8077786.1"/>
    </source>
</evidence>